<feature type="domain" description="RNA polymerase sigma-70" evidence="1">
    <location>
        <begin position="112"/>
        <end position="138"/>
    </location>
</feature>
<evidence type="ECO:0000313" key="2">
    <source>
        <dbReference type="EMBL" id="QSF25232.1"/>
    </source>
</evidence>
<dbReference type="GO" id="GO:0006352">
    <property type="term" value="P:DNA-templated transcription initiation"/>
    <property type="evidence" value="ECO:0007669"/>
    <property type="project" value="InterPro"/>
</dbReference>
<dbReference type="GO" id="GO:0003700">
    <property type="term" value="F:DNA-binding transcription factor activity"/>
    <property type="evidence" value="ECO:0007669"/>
    <property type="project" value="InterPro"/>
</dbReference>
<dbReference type="InterPro" id="IPR007630">
    <property type="entry name" value="RNA_pol_sigma70_r4"/>
</dbReference>
<dbReference type="PROSITE" id="PS00716">
    <property type="entry name" value="SIGMA70_2"/>
    <property type="match status" value="1"/>
</dbReference>
<dbReference type="InterPro" id="IPR000943">
    <property type="entry name" value="RNA_pol_sigma70"/>
</dbReference>
<dbReference type="PANTHER" id="PTHR30603">
    <property type="entry name" value="RNA POLYMERASE SIGMA FACTOR RPO"/>
    <property type="match status" value="1"/>
</dbReference>
<name>A0A975A337_9PROT</name>
<dbReference type="SUPFAM" id="SSF88659">
    <property type="entry name" value="Sigma3 and sigma4 domains of RNA polymerase sigma factors"/>
    <property type="match status" value="1"/>
</dbReference>
<gene>
    <name evidence="2" type="ORF">CU086_00035</name>
</gene>
<dbReference type="EMBL" id="CP024850">
    <property type="protein sequence ID" value="QSF25232.1"/>
    <property type="molecule type" value="Genomic_DNA"/>
</dbReference>
<dbReference type="AlphaFoldDB" id="A0A975A337"/>
<accession>A0A975A337</accession>
<dbReference type="PANTHER" id="PTHR30603:SF60">
    <property type="entry name" value="RNA POLYMERASE SIGMA FACTOR RPOD"/>
    <property type="match status" value="1"/>
</dbReference>
<protein>
    <recommendedName>
        <fullName evidence="1">RNA polymerase sigma-70 domain-containing protein</fullName>
    </recommendedName>
</protein>
<reference evidence="2" key="1">
    <citation type="submission" date="2017-11" db="EMBL/GenBank/DDBJ databases">
        <authorList>
            <person name="Jian Z."/>
        </authorList>
    </citation>
    <scope>NUCLEOTIDE SEQUENCE</scope>
    <source>
        <strain evidence="2">YC</strain>
    </source>
</reference>
<sequence>MIKLNKTIKEYNNIYNQDPDIDFIKNKLGLSKDKIKNVFNFYKEPLSINRQSYNSDDDLSEYLKDFNNFDFDEEIFNNDLRDYIEFVMSNLNSRSSNIISMRYGINFSRRYTLDEIGNIYNLSKERIRQIQNENLKTLKFLNDNEKLKNFFNYKYKYYNFKN</sequence>
<dbReference type="InterPro" id="IPR013324">
    <property type="entry name" value="RNA_pol_sigma_r3/r4-like"/>
</dbReference>
<dbReference type="InterPro" id="IPR050239">
    <property type="entry name" value="Sigma-70_RNA_pol_init_factors"/>
</dbReference>
<evidence type="ECO:0000259" key="1">
    <source>
        <dbReference type="PROSITE" id="PS00716"/>
    </source>
</evidence>
<dbReference type="CDD" id="cd06171">
    <property type="entry name" value="Sigma70_r4"/>
    <property type="match status" value="1"/>
</dbReference>
<keyword evidence="3" id="KW-1185">Reference proteome</keyword>
<dbReference type="Proteomes" id="UP000663075">
    <property type="component" value="Chromosome"/>
</dbReference>
<dbReference type="Pfam" id="PF04545">
    <property type="entry name" value="Sigma70_r4"/>
    <property type="match status" value="1"/>
</dbReference>
<proteinExistence type="predicted"/>
<dbReference type="PRINTS" id="PR00046">
    <property type="entry name" value="SIGMA70FCT"/>
</dbReference>
<organism evidence="2 3">
    <name type="scientific">Candidatus Nasuia deltocephalincola</name>
    <dbReference type="NCBI Taxonomy" id="1160784"/>
    <lineage>
        <taxon>Bacteria</taxon>
        <taxon>Pseudomonadati</taxon>
        <taxon>Pseudomonadota</taxon>
        <taxon>Betaproteobacteria</taxon>
        <taxon>Candidatus Nasuia</taxon>
    </lineage>
</organism>
<dbReference type="InterPro" id="IPR036388">
    <property type="entry name" value="WH-like_DNA-bd_sf"/>
</dbReference>
<evidence type="ECO:0000313" key="3">
    <source>
        <dbReference type="Proteomes" id="UP000663075"/>
    </source>
</evidence>
<dbReference type="Gene3D" id="1.10.10.10">
    <property type="entry name" value="Winged helix-like DNA-binding domain superfamily/Winged helix DNA-binding domain"/>
    <property type="match status" value="2"/>
</dbReference>